<keyword evidence="3 6" id="KW-1133">Transmembrane helix</keyword>
<evidence type="ECO:0000259" key="7">
    <source>
        <dbReference type="Pfam" id="PF07219"/>
    </source>
</evidence>
<evidence type="ECO:0000256" key="6">
    <source>
        <dbReference type="SAM" id="Phobius"/>
    </source>
</evidence>
<organism evidence="8 9">
    <name type="scientific">Hohaiivirga grylli</name>
    <dbReference type="NCBI Taxonomy" id="3133970"/>
    <lineage>
        <taxon>Bacteria</taxon>
        <taxon>Pseudomonadati</taxon>
        <taxon>Pseudomonadota</taxon>
        <taxon>Alphaproteobacteria</taxon>
        <taxon>Hyphomicrobiales</taxon>
        <taxon>Methylobacteriaceae</taxon>
        <taxon>Hohaiivirga</taxon>
    </lineage>
</organism>
<evidence type="ECO:0000256" key="2">
    <source>
        <dbReference type="ARBA" id="ARBA00022692"/>
    </source>
</evidence>
<feature type="transmembrane region" description="Helical" evidence="6">
    <location>
        <begin position="41"/>
        <end position="66"/>
    </location>
</feature>
<dbReference type="RefSeq" id="WP_346335494.1">
    <property type="nucleotide sequence ID" value="NZ_JBBYXI010000001.1"/>
</dbReference>
<evidence type="ECO:0000256" key="1">
    <source>
        <dbReference type="ARBA" id="ARBA00004370"/>
    </source>
</evidence>
<keyword evidence="9" id="KW-1185">Reference proteome</keyword>
<dbReference type="InterPro" id="IPR011990">
    <property type="entry name" value="TPR-like_helical_dom_sf"/>
</dbReference>
<dbReference type="InterPro" id="IPR016982">
    <property type="entry name" value="Mms48"/>
</dbReference>
<dbReference type="EMBL" id="JBBYXI010000001">
    <property type="protein sequence ID" value="MEN3929494.1"/>
    <property type="molecule type" value="Genomic_DNA"/>
</dbReference>
<evidence type="ECO:0000313" key="8">
    <source>
        <dbReference type="EMBL" id="MEN3929494.1"/>
    </source>
</evidence>
<protein>
    <submittedName>
        <fullName evidence="8">Heme biosynthesis HemY N-terminal domain-containing protein</fullName>
    </submittedName>
</protein>
<dbReference type="Proteomes" id="UP001418637">
    <property type="component" value="Unassembled WGS sequence"/>
</dbReference>
<sequence>MWRILIYIAVLCAIAFGAVWLSTLSGEVTILLPDYVANIDLPVAAALLILTGLAIAVIWWLVATILRTPFRMAKSAKVKKRAKGLQALSRGMIAVGAGDTGQARRYAKQAQKLLGDEPLTLLLNAQVAQVTGDLTSADAAFRKMTANKETQLLGLRGLFVEARRQNDHEAAYTHAREAALLAPAAGWANEAVLEAQCMKGAWTEALEMIDRRVAFGLIDKATAKRQRAVLLTANALAVEQSAPDTALVDSTRALKYAPTLVPAATLAARLLGQRGDARKASKIIEKAWSVNPHPDLAETYIYLKANASAQGRLKRAETLGRLSNLDMEGRLIIAQTAVEAREFSRARDVLKPLLDEQPTIRTCLLMADLEEAEHGAVGLVREWVARAARAPRDSAWIADGIVAEQWAPFSPVSGHIDAFKWQTPPDSQSLPDTSAFDLDMDEKPESQASEAEPTFIDVTPAEDQATPPEQPAEPEQEVAKAPEPEPILADTPAVDPEPETEAPQPPLQPEAVEPIAVTPKPVVFPEFRAPDDPGVDTTNTKKKKR</sequence>
<evidence type="ECO:0000256" key="4">
    <source>
        <dbReference type="ARBA" id="ARBA00023136"/>
    </source>
</evidence>
<evidence type="ECO:0000256" key="5">
    <source>
        <dbReference type="SAM" id="MobiDB-lite"/>
    </source>
</evidence>
<evidence type="ECO:0000256" key="3">
    <source>
        <dbReference type="ARBA" id="ARBA00022989"/>
    </source>
</evidence>
<evidence type="ECO:0000313" key="9">
    <source>
        <dbReference type="Proteomes" id="UP001418637"/>
    </source>
</evidence>
<dbReference type="SUPFAM" id="SSF48452">
    <property type="entry name" value="TPR-like"/>
    <property type="match status" value="2"/>
</dbReference>
<feature type="region of interest" description="Disordered" evidence="5">
    <location>
        <begin position="418"/>
        <end position="545"/>
    </location>
</feature>
<keyword evidence="4 6" id="KW-0472">Membrane</keyword>
<dbReference type="InterPro" id="IPR010817">
    <property type="entry name" value="HemY_N"/>
</dbReference>
<reference evidence="8 9" key="1">
    <citation type="submission" date="2024-04" db="EMBL/GenBank/DDBJ databases">
        <title>A novel species isolated from cricket.</title>
        <authorList>
            <person name="Wang H.-C."/>
        </authorList>
    </citation>
    <scope>NUCLEOTIDE SEQUENCE [LARGE SCALE GENOMIC DNA]</scope>
    <source>
        <strain evidence="8 9">WL0021</strain>
    </source>
</reference>
<dbReference type="PIRSF" id="PIRSF031802">
    <property type="entry name" value="UCP031802"/>
    <property type="match status" value="1"/>
</dbReference>
<dbReference type="Pfam" id="PF07219">
    <property type="entry name" value="HemY_N"/>
    <property type="match status" value="1"/>
</dbReference>
<accession>A0ABV0BES9</accession>
<gene>
    <name evidence="8" type="ORF">WJT86_00290</name>
</gene>
<feature type="domain" description="HemY N-terminal" evidence="7">
    <location>
        <begin position="26"/>
        <end position="131"/>
    </location>
</feature>
<comment type="subcellular location">
    <subcellularLocation>
        <location evidence="1">Membrane</location>
    </subcellularLocation>
</comment>
<dbReference type="Gene3D" id="1.25.40.10">
    <property type="entry name" value="Tetratricopeptide repeat domain"/>
    <property type="match status" value="2"/>
</dbReference>
<comment type="caution">
    <text evidence="8">The sequence shown here is derived from an EMBL/GenBank/DDBJ whole genome shotgun (WGS) entry which is preliminary data.</text>
</comment>
<keyword evidence="2 6" id="KW-0812">Transmembrane</keyword>
<name>A0ABV0BES9_9HYPH</name>
<proteinExistence type="predicted"/>